<evidence type="ECO:0000313" key="2">
    <source>
        <dbReference type="EMBL" id="MCU7692961.1"/>
    </source>
</evidence>
<gene>
    <name evidence="2" type="ORF">OD355_00340</name>
</gene>
<evidence type="ECO:0000313" key="3">
    <source>
        <dbReference type="Proteomes" id="UP001209317"/>
    </source>
</evidence>
<dbReference type="EMBL" id="JAOTPL010000001">
    <property type="protein sequence ID" value="MCU7692961.1"/>
    <property type="molecule type" value="Genomic_DNA"/>
</dbReference>
<dbReference type="GO" id="GO:0006313">
    <property type="term" value="P:DNA transposition"/>
    <property type="evidence" value="ECO:0007669"/>
    <property type="project" value="InterPro"/>
</dbReference>
<dbReference type="Gene3D" id="3.30.70.1290">
    <property type="entry name" value="Transposase IS200-like"/>
    <property type="match status" value="1"/>
</dbReference>
<accession>A0AAE3IL65</accession>
<dbReference type="InterPro" id="IPR052715">
    <property type="entry name" value="RAYT_transposase"/>
</dbReference>
<proteinExistence type="predicted"/>
<dbReference type="SUPFAM" id="SSF143422">
    <property type="entry name" value="Transposase IS200-like"/>
    <property type="match status" value="1"/>
</dbReference>
<dbReference type="PANTHER" id="PTHR36966:SF1">
    <property type="entry name" value="REP-ASSOCIATED TYROSINE TRANSPOSASE"/>
    <property type="match status" value="1"/>
</dbReference>
<sequence length="181" mass="21456">MYKKHKQHRLYGYDYSSNGYYFVTIVTNGRIHYFGKIVTHEMHLSDIGRLVQKNIKLFHRLKNGEPDSANPYLQKESLLIMITEHVIMPNHIHMIVEILNKNTLSQNKAVTGLSPLTKGSLSSFINHFKGKIKRQCNENGYEFNWQSRFHDRIIRNNEELNRIIIYIQNNIINWKVDKENI</sequence>
<dbReference type="PANTHER" id="PTHR36966">
    <property type="entry name" value="REP-ASSOCIATED TYROSINE TRANSPOSASE"/>
    <property type="match status" value="1"/>
</dbReference>
<dbReference type="Proteomes" id="UP001209317">
    <property type="component" value="Unassembled WGS sequence"/>
</dbReference>
<organism evidence="2 3">
    <name type="scientific">Haoranjiania flava</name>
    <dbReference type="NCBI Taxonomy" id="1856322"/>
    <lineage>
        <taxon>Bacteria</taxon>
        <taxon>Pseudomonadati</taxon>
        <taxon>Bacteroidota</taxon>
        <taxon>Chitinophagia</taxon>
        <taxon>Chitinophagales</taxon>
        <taxon>Chitinophagaceae</taxon>
        <taxon>Haoranjiania</taxon>
    </lineage>
</organism>
<keyword evidence="3" id="KW-1185">Reference proteome</keyword>
<protein>
    <recommendedName>
        <fullName evidence="1">Transposase IS200-like domain-containing protein</fullName>
    </recommendedName>
</protein>
<reference evidence="2" key="1">
    <citation type="submission" date="2022-10" db="EMBL/GenBank/DDBJ databases">
        <authorList>
            <person name="Kim H.S."/>
            <person name="Kim J.-S."/>
            <person name="Suh M.K."/>
            <person name="Eom M.K."/>
            <person name="Lee J.-S."/>
        </authorList>
    </citation>
    <scope>NUCLEOTIDE SEQUENCE</scope>
    <source>
        <strain evidence="2">LIP-5</strain>
    </source>
</reference>
<dbReference type="GO" id="GO:0043565">
    <property type="term" value="F:sequence-specific DNA binding"/>
    <property type="evidence" value="ECO:0007669"/>
    <property type="project" value="TreeGrafter"/>
</dbReference>
<dbReference type="InterPro" id="IPR036515">
    <property type="entry name" value="Transposase_17_sf"/>
</dbReference>
<dbReference type="InterPro" id="IPR002686">
    <property type="entry name" value="Transposase_17"/>
</dbReference>
<feature type="domain" description="Transposase IS200-like" evidence="1">
    <location>
        <begin position="16"/>
        <end position="170"/>
    </location>
</feature>
<name>A0AAE3IL65_9BACT</name>
<dbReference type="AlphaFoldDB" id="A0AAE3IL65"/>
<dbReference type="GO" id="GO:0004803">
    <property type="term" value="F:transposase activity"/>
    <property type="evidence" value="ECO:0007669"/>
    <property type="project" value="InterPro"/>
</dbReference>
<dbReference type="RefSeq" id="WP_263036449.1">
    <property type="nucleotide sequence ID" value="NZ_JAOTPL010000001.1"/>
</dbReference>
<dbReference type="SMART" id="SM01321">
    <property type="entry name" value="Y1_Tnp"/>
    <property type="match status" value="1"/>
</dbReference>
<comment type="caution">
    <text evidence="2">The sequence shown here is derived from an EMBL/GenBank/DDBJ whole genome shotgun (WGS) entry which is preliminary data.</text>
</comment>
<evidence type="ECO:0000259" key="1">
    <source>
        <dbReference type="SMART" id="SM01321"/>
    </source>
</evidence>